<dbReference type="InterPro" id="IPR001650">
    <property type="entry name" value="Helicase_C-like"/>
</dbReference>
<dbReference type="FunFam" id="3.40.50.300:FF:000397">
    <property type="entry name" value="Probable ATP-dependent RNA helicase DDX4"/>
    <property type="match status" value="1"/>
</dbReference>
<gene>
    <name evidence="14" type="ORF">RND81_07G107200</name>
</gene>
<dbReference type="CDD" id="cd17967">
    <property type="entry name" value="DEADc_DDX3_DDX4"/>
    <property type="match status" value="1"/>
</dbReference>
<dbReference type="SMART" id="SM00490">
    <property type="entry name" value="HELICc"/>
    <property type="match status" value="1"/>
</dbReference>
<dbReference type="GO" id="GO:0003723">
    <property type="term" value="F:RNA binding"/>
    <property type="evidence" value="ECO:0007669"/>
    <property type="project" value="UniProtKB-KW"/>
</dbReference>
<dbReference type="InterPro" id="IPR027417">
    <property type="entry name" value="P-loop_NTPase"/>
</dbReference>
<evidence type="ECO:0000256" key="6">
    <source>
        <dbReference type="ARBA" id="ARBA00022884"/>
    </source>
</evidence>
<dbReference type="PROSITE" id="PS51194">
    <property type="entry name" value="HELICASE_CTER"/>
    <property type="match status" value="1"/>
</dbReference>
<evidence type="ECO:0000256" key="9">
    <source>
        <dbReference type="PROSITE-ProRule" id="PRU00552"/>
    </source>
</evidence>
<dbReference type="CDD" id="cd18787">
    <property type="entry name" value="SF2_C_DEAD"/>
    <property type="match status" value="1"/>
</dbReference>
<dbReference type="PROSITE" id="PS51192">
    <property type="entry name" value="HELICASE_ATP_BIND_1"/>
    <property type="match status" value="1"/>
</dbReference>
<evidence type="ECO:0000256" key="8">
    <source>
        <dbReference type="ARBA" id="ARBA00047984"/>
    </source>
</evidence>
<keyword evidence="4" id="KW-0347">Helicase</keyword>
<sequence length="659" mass="72490">MANFSNMDFPPLSHNPTRSLSHPTRSVTRPTRSSTHPTRSLTQSEPSILGNPPSHVNRGGGSHRRGGRWAPPPNDHDHHHHGDDGDVLCEKFDELEVIEESIKLAKIIHNETNINININDNGEKNDVKMNHEGEIVGEEIPVKASGENVPKSVSKFEEIIGLGLELHENIKKCKYVKPTPIQCHAIPIIMAGRDLMACAQTGSGKTAAFCFPIIAGILKRGGDGGGGGGNGGGGFRGRGRVACPVALIMSPTRELSSQIHDEAKKFADQTGVRVVVAYGGTPISEQLRKLERGVDILVATPGRLVDMIERGRISLRMVKYFTLDEADSMLDMGFEPQIRKIAEEMDMPPTGARQTMLFSATFPTEIQRLASDFLSNYIFLTVGKVGSSNDMIEQKVELVNDYDKRKHLKELLFAQNMRNQGKPPLTIVFAETKRSVDNLAQWLSQKGFPATAIHGDKVQMERERALKSFKSGATPIIVATDVAARGLDIPCVAHVINYDLPRDIEHYVHRIGRTGRAGKSGLATAFFCDKDRPISKALVKLMEEANQSVPSWLTEYARSTSTHGYGGGNGGGRRPNRGSRFGGHDYRSFNQPDFSNSYTDNYSSPYSEKYTSAYTDEIPKVSYTEDYTKTCVDEVPKVETFEAYGSTHGYGSIVATGWD</sequence>
<keyword evidence="15" id="KW-1185">Reference proteome</keyword>
<evidence type="ECO:0000256" key="5">
    <source>
        <dbReference type="ARBA" id="ARBA00022840"/>
    </source>
</evidence>
<evidence type="ECO:0000313" key="14">
    <source>
        <dbReference type="EMBL" id="KAK9706149.1"/>
    </source>
</evidence>
<keyword evidence="5" id="KW-0067">ATP-binding</keyword>
<feature type="domain" description="Helicase C-terminal" evidence="12">
    <location>
        <begin position="407"/>
        <end position="557"/>
    </location>
</feature>
<dbReference type="GO" id="GO:0003724">
    <property type="term" value="F:RNA helicase activity"/>
    <property type="evidence" value="ECO:0007669"/>
    <property type="project" value="UniProtKB-EC"/>
</dbReference>
<evidence type="ECO:0000256" key="1">
    <source>
        <dbReference type="ARBA" id="ARBA00012552"/>
    </source>
</evidence>
<evidence type="ECO:0000256" key="10">
    <source>
        <dbReference type="SAM" id="MobiDB-lite"/>
    </source>
</evidence>
<feature type="compositionally biased region" description="Low complexity" evidence="10">
    <location>
        <begin position="21"/>
        <end position="40"/>
    </location>
</feature>
<accession>A0AAW1JM29</accession>
<feature type="region of interest" description="Disordered" evidence="10">
    <location>
        <begin position="1"/>
        <end position="85"/>
    </location>
</feature>
<feature type="short sequence motif" description="Q motif" evidence="9">
    <location>
        <begin position="155"/>
        <end position="183"/>
    </location>
</feature>
<dbReference type="InterPro" id="IPR014014">
    <property type="entry name" value="RNA_helicase_DEAD_Q_motif"/>
</dbReference>
<keyword evidence="3" id="KW-0378">Hydrolase</keyword>
<feature type="compositionally biased region" description="Basic and acidic residues" evidence="10">
    <location>
        <begin position="74"/>
        <end position="85"/>
    </location>
</feature>
<protein>
    <recommendedName>
        <fullName evidence="1">RNA helicase</fullName>
        <ecNumber evidence="1">3.6.4.13</ecNumber>
    </recommendedName>
</protein>
<comment type="similarity">
    <text evidence="7">Belongs to the DEAD box helicase family. DDX3/DED1 subfamily.</text>
</comment>
<evidence type="ECO:0000256" key="4">
    <source>
        <dbReference type="ARBA" id="ARBA00022806"/>
    </source>
</evidence>
<evidence type="ECO:0000259" key="13">
    <source>
        <dbReference type="PROSITE" id="PS51195"/>
    </source>
</evidence>
<dbReference type="FunFam" id="3.40.50.300:FF:000008">
    <property type="entry name" value="ATP-dependent RNA helicase RhlB"/>
    <property type="match status" value="1"/>
</dbReference>
<dbReference type="GO" id="GO:0005524">
    <property type="term" value="F:ATP binding"/>
    <property type="evidence" value="ECO:0007669"/>
    <property type="project" value="UniProtKB-KW"/>
</dbReference>
<comment type="caution">
    <text evidence="14">The sequence shown here is derived from an EMBL/GenBank/DDBJ whole genome shotgun (WGS) entry which is preliminary data.</text>
</comment>
<dbReference type="Gene3D" id="3.40.50.300">
    <property type="entry name" value="P-loop containing nucleotide triphosphate hydrolases"/>
    <property type="match status" value="2"/>
</dbReference>
<name>A0AAW1JM29_SAPOF</name>
<evidence type="ECO:0000256" key="3">
    <source>
        <dbReference type="ARBA" id="ARBA00022801"/>
    </source>
</evidence>
<feature type="compositionally biased region" description="Gly residues" evidence="10">
    <location>
        <begin position="564"/>
        <end position="573"/>
    </location>
</feature>
<dbReference type="InterPro" id="IPR044763">
    <property type="entry name" value="Ded1/Dbp1_DEADc"/>
</dbReference>
<organism evidence="14 15">
    <name type="scientific">Saponaria officinalis</name>
    <name type="common">Common soapwort</name>
    <name type="synonym">Lychnis saponaria</name>
    <dbReference type="NCBI Taxonomy" id="3572"/>
    <lineage>
        <taxon>Eukaryota</taxon>
        <taxon>Viridiplantae</taxon>
        <taxon>Streptophyta</taxon>
        <taxon>Embryophyta</taxon>
        <taxon>Tracheophyta</taxon>
        <taxon>Spermatophyta</taxon>
        <taxon>Magnoliopsida</taxon>
        <taxon>eudicotyledons</taxon>
        <taxon>Gunneridae</taxon>
        <taxon>Pentapetalae</taxon>
        <taxon>Caryophyllales</taxon>
        <taxon>Caryophyllaceae</taxon>
        <taxon>Caryophylleae</taxon>
        <taxon>Saponaria</taxon>
    </lineage>
</organism>
<dbReference type="GO" id="GO:0016787">
    <property type="term" value="F:hydrolase activity"/>
    <property type="evidence" value="ECO:0007669"/>
    <property type="project" value="UniProtKB-KW"/>
</dbReference>
<keyword evidence="2" id="KW-0547">Nucleotide-binding</keyword>
<evidence type="ECO:0000256" key="2">
    <source>
        <dbReference type="ARBA" id="ARBA00022741"/>
    </source>
</evidence>
<dbReference type="Proteomes" id="UP001443914">
    <property type="component" value="Unassembled WGS sequence"/>
</dbReference>
<proteinExistence type="inferred from homology"/>
<dbReference type="Pfam" id="PF00270">
    <property type="entry name" value="DEAD"/>
    <property type="match status" value="1"/>
</dbReference>
<reference evidence="14" key="1">
    <citation type="submission" date="2024-03" db="EMBL/GenBank/DDBJ databases">
        <title>WGS assembly of Saponaria officinalis var. Norfolk2.</title>
        <authorList>
            <person name="Jenkins J."/>
            <person name="Shu S."/>
            <person name="Grimwood J."/>
            <person name="Barry K."/>
            <person name="Goodstein D."/>
            <person name="Schmutz J."/>
            <person name="Leebens-Mack J."/>
            <person name="Osbourn A."/>
        </authorList>
    </citation>
    <scope>NUCLEOTIDE SEQUENCE [LARGE SCALE GENOMIC DNA]</scope>
    <source>
        <strain evidence="14">JIC</strain>
    </source>
</reference>
<feature type="domain" description="DEAD-box RNA helicase Q" evidence="13">
    <location>
        <begin position="155"/>
        <end position="183"/>
    </location>
</feature>
<dbReference type="Pfam" id="PF00271">
    <property type="entry name" value="Helicase_C"/>
    <property type="match status" value="1"/>
</dbReference>
<evidence type="ECO:0000256" key="7">
    <source>
        <dbReference type="ARBA" id="ARBA00024358"/>
    </source>
</evidence>
<dbReference type="EC" id="3.6.4.13" evidence="1"/>
<keyword evidence="6" id="KW-0694">RNA-binding</keyword>
<dbReference type="InterPro" id="IPR014001">
    <property type="entry name" value="Helicase_ATP-bd"/>
</dbReference>
<evidence type="ECO:0000259" key="11">
    <source>
        <dbReference type="PROSITE" id="PS51192"/>
    </source>
</evidence>
<dbReference type="InterPro" id="IPR011545">
    <property type="entry name" value="DEAD/DEAH_box_helicase_dom"/>
</dbReference>
<comment type="catalytic activity">
    <reaction evidence="8">
        <text>ATP + H2O = ADP + phosphate + H(+)</text>
        <dbReference type="Rhea" id="RHEA:13065"/>
        <dbReference type="ChEBI" id="CHEBI:15377"/>
        <dbReference type="ChEBI" id="CHEBI:15378"/>
        <dbReference type="ChEBI" id="CHEBI:30616"/>
        <dbReference type="ChEBI" id="CHEBI:43474"/>
        <dbReference type="ChEBI" id="CHEBI:456216"/>
        <dbReference type="EC" id="3.6.4.13"/>
    </reaction>
</comment>
<evidence type="ECO:0000313" key="15">
    <source>
        <dbReference type="Proteomes" id="UP001443914"/>
    </source>
</evidence>
<dbReference type="SMART" id="SM00487">
    <property type="entry name" value="DEXDc"/>
    <property type="match status" value="1"/>
</dbReference>
<dbReference type="EMBL" id="JBDFQZ010000007">
    <property type="protein sequence ID" value="KAK9706149.1"/>
    <property type="molecule type" value="Genomic_DNA"/>
</dbReference>
<feature type="domain" description="Helicase ATP-binding" evidence="11">
    <location>
        <begin position="186"/>
        <end position="380"/>
    </location>
</feature>
<dbReference type="PROSITE" id="PS51195">
    <property type="entry name" value="Q_MOTIF"/>
    <property type="match status" value="1"/>
</dbReference>
<dbReference type="SUPFAM" id="SSF52540">
    <property type="entry name" value="P-loop containing nucleoside triphosphate hydrolases"/>
    <property type="match status" value="2"/>
</dbReference>
<dbReference type="PANTHER" id="PTHR47958">
    <property type="entry name" value="ATP-DEPENDENT RNA HELICASE DBP3"/>
    <property type="match status" value="1"/>
</dbReference>
<dbReference type="AlphaFoldDB" id="A0AAW1JM29"/>
<feature type="region of interest" description="Disordered" evidence="10">
    <location>
        <begin position="563"/>
        <end position="584"/>
    </location>
</feature>
<evidence type="ECO:0000259" key="12">
    <source>
        <dbReference type="PROSITE" id="PS51194"/>
    </source>
</evidence>